<evidence type="ECO:0000256" key="1">
    <source>
        <dbReference type="ARBA" id="ARBA00010690"/>
    </source>
</evidence>
<dbReference type="Proteomes" id="UP001302072">
    <property type="component" value="Chromosome"/>
</dbReference>
<accession>A0ABY9YPX2</accession>
<feature type="transmembrane region" description="Helical" evidence="2">
    <location>
        <begin position="74"/>
        <end position="96"/>
    </location>
</feature>
<sequence length="349" mass="38317">MKTEKPTPHRLLKESKKGKSYVSRDLAGAAVLVAGLVALATATSAGHLHAFYRGMAERGFALTPAEAAHQATMAFLWMAVPVGVAAIIAAVLISLIQSKGVIAAEAVRIDLARVNPISGFKNLFSLKTVKGAVTAVLYLLAGTVFAFLAWKIFAPTLFGQVMLPDKAAGALWHSVSWKSTALLLGVLSPIIFGAAFVEYRLYIREMRMDKSEVKQEHKDHNGNPEIKQKRRQINEELSGQVQADVAGSTMILANPTHIAVGIFLHPDYPGLQFVSVRERGNRARKVIKLAEKLGVPVVRDISLARGIYFSTKRYQFAPSRFAEPILRILDWLLDIERQKAKDQEPEPES</sequence>
<evidence type="ECO:0000256" key="2">
    <source>
        <dbReference type="SAM" id="Phobius"/>
    </source>
</evidence>
<dbReference type="EMBL" id="CP115541">
    <property type="protein sequence ID" value="WNH52959.1"/>
    <property type="molecule type" value="Genomic_DNA"/>
</dbReference>
<gene>
    <name evidence="3" type="ORF">PDM29_01435</name>
</gene>
<evidence type="ECO:0000313" key="4">
    <source>
        <dbReference type="Proteomes" id="UP001302072"/>
    </source>
</evidence>
<dbReference type="Gene3D" id="6.10.250.2080">
    <property type="match status" value="1"/>
</dbReference>
<proteinExistence type="inferred from homology"/>
<organism evidence="3 4">
    <name type="scientific">Stenotrophomonas oahuensis</name>
    <dbReference type="NCBI Taxonomy" id="3003271"/>
    <lineage>
        <taxon>Bacteria</taxon>
        <taxon>Pseudomonadati</taxon>
        <taxon>Pseudomonadota</taxon>
        <taxon>Gammaproteobacteria</taxon>
        <taxon>Lysobacterales</taxon>
        <taxon>Lysobacteraceae</taxon>
        <taxon>Stenotrophomonas</taxon>
    </lineage>
</organism>
<comment type="similarity">
    <text evidence="1">Belongs to the type III secretion exporter family.</text>
</comment>
<dbReference type="RefSeq" id="WP_311192127.1">
    <property type="nucleotide sequence ID" value="NZ_CP115541.1"/>
</dbReference>
<name>A0ABY9YPX2_9GAMM</name>
<protein>
    <submittedName>
        <fullName evidence="3">EscU/YscU/HrcU family type III secretion system export apparatus switch protein</fullName>
    </submittedName>
</protein>
<keyword evidence="4" id="KW-1185">Reference proteome</keyword>
<reference evidence="3 4" key="1">
    <citation type="submission" date="2022-12" db="EMBL/GenBank/DDBJ databases">
        <title>Two new species, Stenotrophomonas aracearum and Stenotrophomonas oahuensis, isolated from Anthurium (Araceae family) in Hawaii.</title>
        <authorList>
            <person name="Chunag S.C."/>
            <person name="Dobhal S."/>
            <person name="Alvarez A."/>
            <person name="Arif M."/>
        </authorList>
    </citation>
    <scope>NUCLEOTIDE SEQUENCE [LARGE SCALE GENOMIC DNA]</scope>
    <source>
        <strain evidence="3 4">A5586</strain>
    </source>
</reference>
<feature type="transmembrane region" description="Helical" evidence="2">
    <location>
        <begin position="181"/>
        <end position="202"/>
    </location>
</feature>
<dbReference type="InterPro" id="IPR006135">
    <property type="entry name" value="T3SS_substrate_exporter"/>
</dbReference>
<dbReference type="PANTHER" id="PTHR30531">
    <property type="entry name" value="FLAGELLAR BIOSYNTHETIC PROTEIN FLHB"/>
    <property type="match status" value="1"/>
</dbReference>
<keyword evidence="2" id="KW-1133">Transmembrane helix</keyword>
<evidence type="ECO:0000313" key="3">
    <source>
        <dbReference type="EMBL" id="WNH52959.1"/>
    </source>
</evidence>
<dbReference type="Pfam" id="PF01312">
    <property type="entry name" value="Bac_export_2"/>
    <property type="match status" value="1"/>
</dbReference>
<dbReference type="PRINTS" id="PR00950">
    <property type="entry name" value="TYPE3IMSPROT"/>
</dbReference>
<keyword evidence="2" id="KW-0812">Transmembrane</keyword>
<dbReference type="PANTHER" id="PTHR30531:SF14">
    <property type="entry name" value="SURFACE PRESENTATION OF ANTIGENS PROTEIN SPAS"/>
    <property type="match status" value="1"/>
</dbReference>
<dbReference type="InterPro" id="IPR029025">
    <property type="entry name" value="T3SS_substrate_exporter_C"/>
</dbReference>
<dbReference type="SUPFAM" id="SSF160544">
    <property type="entry name" value="EscU C-terminal domain-like"/>
    <property type="match status" value="1"/>
</dbReference>
<dbReference type="Gene3D" id="3.40.1690.10">
    <property type="entry name" value="secretion proteins EscU"/>
    <property type="match status" value="1"/>
</dbReference>
<keyword evidence="2" id="KW-0472">Membrane</keyword>
<feature type="transmembrane region" description="Helical" evidence="2">
    <location>
        <begin position="131"/>
        <end position="153"/>
    </location>
</feature>